<dbReference type="InterPro" id="IPR011991">
    <property type="entry name" value="ArsR-like_HTH"/>
</dbReference>
<dbReference type="Gene3D" id="1.10.10.10">
    <property type="entry name" value="Winged helix-like DNA-binding domain superfamily/Winged helix DNA-binding domain"/>
    <property type="match status" value="1"/>
</dbReference>
<accession>A0A8T5UZ53</accession>
<feature type="domain" description="HTH arsR-type" evidence="1">
    <location>
        <begin position="15"/>
        <end position="88"/>
    </location>
</feature>
<dbReference type="CDD" id="cd00090">
    <property type="entry name" value="HTH_ARSR"/>
    <property type="match status" value="1"/>
</dbReference>
<dbReference type="SMART" id="SM00418">
    <property type="entry name" value="HTH_ARSR"/>
    <property type="match status" value="1"/>
</dbReference>
<gene>
    <name evidence="2" type="ORF">K8N75_10415</name>
</gene>
<sequence>MEHLKKLLWWLITGKRGGINRARIIKLLKDRPYNPNQLSKELDLSYKTVRHHIKILEENNIVKPTGDDYSKLYFLSDEVENNYEIFQEIWDKFIEK</sequence>
<keyword evidence="3" id="KW-1185">Reference proteome</keyword>
<dbReference type="GO" id="GO:0003700">
    <property type="term" value="F:DNA-binding transcription factor activity"/>
    <property type="evidence" value="ECO:0007669"/>
    <property type="project" value="InterPro"/>
</dbReference>
<dbReference type="Pfam" id="PF01022">
    <property type="entry name" value="HTH_5"/>
    <property type="match status" value="1"/>
</dbReference>
<dbReference type="SUPFAM" id="SSF46785">
    <property type="entry name" value="Winged helix' DNA-binding domain"/>
    <property type="match status" value="1"/>
</dbReference>
<evidence type="ECO:0000259" key="1">
    <source>
        <dbReference type="SMART" id="SM00418"/>
    </source>
</evidence>
<protein>
    <submittedName>
        <fullName evidence="2">Winged helix-turn-helix domain-containing protein</fullName>
    </submittedName>
</protein>
<dbReference type="RefSeq" id="WP_223792001.1">
    <property type="nucleotide sequence ID" value="NZ_JAIOUQ010000013.1"/>
</dbReference>
<dbReference type="EMBL" id="JAIOUQ010000013">
    <property type="protein sequence ID" value="MBZ2166450.1"/>
    <property type="molecule type" value="Genomic_DNA"/>
</dbReference>
<dbReference type="InterPro" id="IPR036390">
    <property type="entry name" value="WH_DNA-bd_sf"/>
</dbReference>
<dbReference type="AlphaFoldDB" id="A0A8T5UZ53"/>
<dbReference type="Proteomes" id="UP000825933">
    <property type="component" value="Unassembled WGS sequence"/>
</dbReference>
<organism evidence="2 3">
    <name type="scientific">Methanobacterium spitsbergense</name>
    <dbReference type="NCBI Taxonomy" id="2874285"/>
    <lineage>
        <taxon>Archaea</taxon>
        <taxon>Methanobacteriati</taxon>
        <taxon>Methanobacteriota</taxon>
        <taxon>Methanomada group</taxon>
        <taxon>Methanobacteria</taxon>
        <taxon>Methanobacteriales</taxon>
        <taxon>Methanobacteriaceae</taxon>
        <taxon>Methanobacterium</taxon>
    </lineage>
</organism>
<dbReference type="PANTHER" id="PTHR38600">
    <property type="entry name" value="TRANSCRIPTIONAL REGULATORY PROTEIN"/>
    <property type="match status" value="1"/>
</dbReference>
<comment type="caution">
    <text evidence="2">The sequence shown here is derived from an EMBL/GenBank/DDBJ whole genome shotgun (WGS) entry which is preliminary data.</text>
</comment>
<evidence type="ECO:0000313" key="2">
    <source>
        <dbReference type="EMBL" id="MBZ2166450.1"/>
    </source>
</evidence>
<evidence type="ECO:0000313" key="3">
    <source>
        <dbReference type="Proteomes" id="UP000825933"/>
    </source>
</evidence>
<dbReference type="InterPro" id="IPR001845">
    <property type="entry name" value="HTH_ArsR_DNA-bd_dom"/>
</dbReference>
<dbReference type="PANTHER" id="PTHR38600:SF1">
    <property type="entry name" value="TRANSCRIPTIONAL REGULATORY PROTEIN"/>
    <property type="match status" value="1"/>
</dbReference>
<proteinExistence type="predicted"/>
<name>A0A8T5UZ53_9EURY</name>
<reference evidence="3" key="1">
    <citation type="journal article" date="2022" name="Microbiol. Resour. Announc.">
        <title>Draft Genome Sequence of a Methanogenic Archaeon from West Spitsbergen Permafrost.</title>
        <authorList>
            <person name="Trubitsyn V."/>
            <person name="Rivkina E."/>
            <person name="Shcherbakova V."/>
        </authorList>
    </citation>
    <scope>NUCLEOTIDE SEQUENCE [LARGE SCALE GENOMIC DNA]</scope>
    <source>
        <strain evidence="3">VT</strain>
    </source>
</reference>
<dbReference type="InterPro" id="IPR036388">
    <property type="entry name" value="WH-like_DNA-bd_sf"/>
</dbReference>